<dbReference type="KEGG" id="lbc:LACBIDRAFT_332303"/>
<sequence length="396" mass="44854">MTEPIPPFPVTVRDPLRPSARLGPGMRGEHGYRLYPPANMAIDYAMGILTLKYDSLLHSASSPRQMVATDWDRRTESVDLGNVMVPGDIIQFEGMDPERIPHTSSTTLTWHSIITRQEHIKFIGVYWILHVPASLDGLHTGYYVGVPDLDLWCIIRFYRAPNLFHPHSLPADELALAWSSIIMLPFELALYLCVLLGPIFLVNWGWGRDPGAHFVDVEAVAWISSQGAALQYCATLVWETHNTSCKVEVYERSAKTLIDHHIPQTTSLQDTNESWDQLWKINHWDNRTSPRQGLALKGSCSSSIDGDGLHNAKQAKCGSGEDYVWLDDETLGTNCTQRARRGNSWEEKAEWTQVWVEEVTLNTFIDGEITKAEKRALVLIDMKTKRPTTQIYSLKR</sequence>
<name>B0DS98_LACBS</name>
<accession>B0DS98</accession>
<dbReference type="HOGENOM" id="CLU_696520_0_0_1"/>
<reference evidence="2 3" key="1">
    <citation type="journal article" date="2008" name="Nature">
        <title>The genome of Laccaria bicolor provides insights into mycorrhizal symbiosis.</title>
        <authorList>
            <person name="Martin F."/>
            <person name="Aerts A."/>
            <person name="Ahren D."/>
            <person name="Brun A."/>
            <person name="Danchin E.G.J."/>
            <person name="Duchaussoy F."/>
            <person name="Gibon J."/>
            <person name="Kohler A."/>
            <person name="Lindquist E."/>
            <person name="Pereda V."/>
            <person name="Salamov A."/>
            <person name="Shapiro H.J."/>
            <person name="Wuyts J."/>
            <person name="Blaudez D."/>
            <person name="Buee M."/>
            <person name="Brokstein P."/>
            <person name="Canbaeck B."/>
            <person name="Cohen D."/>
            <person name="Courty P.E."/>
            <person name="Coutinho P.M."/>
            <person name="Delaruelle C."/>
            <person name="Detter J.C."/>
            <person name="Deveau A."/>
            <person name="DiFazio S."/>
            <person name="Duplessis S."/>
            <person name="Fraissinet-Tachet L."/>
            <person name="Lucic E."/>
            <person name="Frey-Klett P."/>
            <person name="Fourrey C."/>
            <person name="Feussner I."/>
            <person name="Gay G."/>
            <person name="Grimwood J."/>
            <person name="Hoegger P.J."/>
            <person name="Jain P."/>
            <person name="Kilaru S."/>
            <person name="Labbe J."/>
            <person name="Lin Y.C."/>
            <person name="Legue V."/>
            <person name="Le Tacon F."/>
            <person name="Marmeisse R."/>
            <person name="Melayah D."/>
            <person name="Montanini B."/>
            <person name="Muratet M."/>
            <person name="Nehls U."/>
            <person name="Niculita-Hirzel H."/>
            <person name="Oudot-Le Secq M.P."/>
            <person name="Peter M."/>
            <person name="Quesneville H."/>
            <person name="Rajashekar B."/>
            <person name="Reich M."/>
            <person name="Rouhier N."/>
            <person name="Schmutz J."/>
            <person name="Yin T."/>
            <person name="Chalot M."/>
            <person name="Henrissat B."/>
            <person name="Kuees U."/>
            <person name="Lucas S."/>
            <person name="Van de Peer Y."/>
            <person name="Podila G.K."/>
            <person name="Polle A."/>
            <person name="Pukkila P.J."/>
            <person name="Richardson P.M."/>
            <person name="Rouze P."/>
            <person name="Sanders I.R."/>
            <person name="Stajich J.E."/>
            <person name="Tunlid A."/>
            <person name="Tuskan G."/>
            <person name="Grigoriev I.V."/>
        </authorList>
    </citation>
    <scope>NUCLEOTIDE SEQUENCE [LARGE SCALE GENOMIC DNA]</scope>
    <source>
        <strain evidence="3">S238N-H82 / ATCC MYA-4686</strain>
    </source>
</reference>
<gene>
    <name evidence="2" type="ORF">LACBIDRAFT_332303</name>
</gene>
<protein>
    <submittedName>
        <fullName evidence="2">Predicted protein</fullName>
    </submittedName>
</protein>
<dbReference type="Proteomes" id="UP000001194">
    <property type="component" value="Unassembled WGS sequence"/>
</dbReference>
<keyword evidence="3" id="KW-1185">Reference proteome</keyword>
<feature type="region of interest" description="Disordered" evidence="1">
    <location>
        <begin position="1"/>
        <end position="23"/>
    </location>
</feature>
<dbReference type="AlphaFoldDB" id="B0DS98"/>
<evidence type="ECO:0000313" key="3">
    <source>
        <dbReference type="Proteomes" id="UP000001194"/>
    </source>
</evidence>
<proteinExistence type="predicted"/>
<dbReference type="EMBL" id="DS547130">
    <property type="protein sequence ID" value="EDR02509.1"/>
    <property type="molecule type" value="Genomic_DNA"/>
</dbReference>
<dbReference type="RefSeq" id="XP_001886872.1">
    <property type="nucleotide sequence ID" value="XM_001886837.1"/>
</dbReference>
<organism evidence="3">
    <name type="scientific">Laccaria bicolor (strain S238N-H82 / ATCC MYA-4686)</name>
    <name type="common">Bicoloured deceiver</name>
    <name type="synonym">Laccaria laccata var. bicolor</name>
    <dbReference type="NCBI Taxonomy" id="486041"/>
    <lineage>
        <taxon>Eukaryota</taxon>
        <taxon>Fungi</taxon>
        <taxon>Dikarya</taxon>
        <taxon>Basidiomycota</taxon>
        <taxon>Agaricomycotina</taxon>
        <taxon>Agaricomycetes</taxon>
        <taxon>Agaricomycetidae</taxon>
        <taxon>Agaricales</taxon>
        <taxon>Agaricineae</taxon>
        <taxon>Hydnangiaceae</taxon>
        <taxon>Laccaria</taxon>
    </lineage>
</organism>
<dbReference type="InParanoid" id="B0DS98"/>
<evidence type="ECO:0000313" key="2">
    <source>
        <dbReference type="EMBL" id="EDR02509.1"/>
    </source>
</evidence>
<dbReference type="GeneID" id="6082521"/>
<evidence type="ECO:0000256" key="1">
    <source>
        <dbReference type="SAM" id="MobiDB-lite"/>
    </source>
</evidence>